<evidence type="ECO:0000313" key="1">
    <source>
        <dbReference type="EMBL" id="ELP33651.1"/>
    </source>
</evidence>
<dbReference type="AlphaFoldDB" id="L7CKR8"/>
<dbReference type="EMBL" id="AMWG01000051">
    <property type="protein sequence ID" value="ELP33651.1"/>
    <property type="molecule type" value="Genomic_DNA"/>
</dbReference>
<gene>
    <name evidence="1" type="ORF">RBSWK_02394</name>
</gene>
<evidence type="ECO:0000313" key="2">
    <source>
        <dbReference type="Proteomes" id="UP000010959"/>
    </source>
</evidence>
<dbReference type="PROSITE" id="PS51257">
    <property type="entry name" value="PROKAR_LIPOPROTEIN"/>
    <property type="match status" value="1"/>
</dbReference>
<sequence>MSLKASVCVTSRRNGISAVSTGFACENQTHNADDSRINPLGRTSFLPHSVFHD</sequence>
<reference evidence="1 2" key="1">
    <citation type="journal article" date="2013" name="Mar. Genomics">
        <title>Expression of sulfatases in Rhodopirellula baltica and the diversity of sulfatases in the genus Rhodopirellula.</title>
        <authorList>
            <person name="Wegner C.E."/>
            <person name="Richter-Heitmann T."/>
            <person name="Klindworth A."/>
            <person name="Klockow C."/>
            <person name="Richter M."/>
            <person name="Achstetter T."/>
            <person name="Glockner F.O."/>
            <person name="Harder J."/>
        </authorList>
    </citation>
    <scope>NUCLEOTIDE SEQUENCE [LARGE SCALE GENOMIC DNA]</scope>
    <source>
        <strain evidence="1 2">SWK14</strain>
    </source>
</reference>
<organism evidence="1 2">
    <name type="scientific">Rhodopirellula baltica SWK14</name>
    <dbReference type="NCBI Taxonomy" id="993516"/>
    <lineage>
        <taxon>Bacteria</taxon>
        <taxon>Pseudomonadati</taxon>
        <taxon>Planctomycetota</taxon>
        <taxon>Planctomycetia</taxon>
        <taxon>Pirellulales</taxon>
        <taxon>Pirellulaceae</taxon>
        <taxon>Rhodopirellula</taxon>
    </lineage>
</organism>
<name>L7CKR8_RHOBT</name>
<comment type="caution">
    <text evidence="1">The sequence shown here is derived from an EMBL/GenBank/DDBJ whole genome shotgun (WGS) entry which is preliminary data.</text>
</comment>
<proteinExistence type="predicted"/>
<accession>L7CKR8</accession>
<dbReference type="Proteomes" id="UP000010959">
    <property type="component" value="Unassembled WGS sequence"/>
</dbReference>
<protein>
    <submittedName>
        <fullName evidence="1">Uncharacterized protein</fullName>
    </submittedName>
</protein>